<feature type="region of interest" description="Disordered" evidence="1">
    <location>
        <begin position="51"/>
        <end position="75"/>
    </location>
</feature>
<evidence type="ECO:0000313" key="3">
    <source>
        <dbReference type="Proteomes" id="UP000230233"/>
    </source>
</evidence>
<gene>
    <name evidence="2" type="primary">Cni-T04F3.5</name>
    <name evidence="2" type="synonym">Cnig_chr_V.g19092</name>
    <name evidence="2" type="ORF">B9Z55_019092</name>
</gene>
<accession>A0A2G5THN1</accession>
<comment type="caution">
    <text evidence="2">The sequence shown here is derived from an EMBL/GenBank/DDBJ whole genome shotgun (WGS) entry which is preliminary data.</text>
</comment>
<dbReference type="EMBL" id="PDUG01000005">
    <property type="protein sequence ID" value="PIC26546.1"/>
    <property type="molecule type" value="Genomic_DNA"/>
</dbReference>
<dbReference type="AlphaFoldDB" id="A0A2G5THN1"/>
<evidence type="ECO:0000256" key="1">
    <source>
        <dbReference type="SAM" id="MobiDB-lite"/>
    </source>
</evidence>
<protein>
    <submittedName>
        <fullName evidence="2">Uncharacterized protein</fullName>
    </submittedName>
</protein>
<name>A0A2G5THN1_9PELO</name>
<proteinExistence type="predicted"/>
<sequence length="150" mass="16912">MGLGMGMPMGMPMMMPMHHQLVGNPYDQGLEIEYSPITQLVSSVAHLFEMHQKSKEREDEHGITSDHHSSSNLQGSMFPELSQLQTSMRGRPGIGNQIPLEMIHNRPKFNLIPYSHGIGPSELSSTSKLINSIPRELFFIFFVGQLPYFL</sequence>
<dbReference type="STRING" id="1611254.A0A2G5THN1"/>
<evidence type="ECO:0000313" key="2">
    <source>
        <dbReference type="EMBL" id="PIC26546.1"/>
    </source>
</evidence>
<organism evidence="2 3">
    <name type="scientific">Caenorhabditis nigoni</name>
    <dbReference type="NCBI Taxonomy" id="1611254"/>
    <lineage>
        <taxon>Eukaryota</taxon>
        <taxon>Metazoa</taxon>
        <taxon>Ecdysozoa</taxon>
        <taxon>Nematoda</taxon>
        <taxon>Chromadorea</taxon>
        <taxon>Rhabditida</taxon>
        <taxon>Rhabditina</taxon>
        <taxon>Rhabditomorpha</taxon>
        <taxon>Rhabditoidea</taxon>
        <taxon>Rhabditidae</taxon>
        <taxon>Peloderinae</taxon>
        <taxon>Caenorhabditis</taxon>
    </lineage>
</organism>
<keyword evidence="3" id="KW-1185">Reference proteome</keyword>
<reference evidence="3" key="1">
    <citation type="submission" date="2017-10" db="EMBL/GenBank/DDBJ databases">
        <title>Rapid genome shrinkage in a self-fertile nematode reveals novel sperm competition proteins.</title>
        <authorList>
            <person name="Yin D."/>
            <person name="Schwarz E.M."/>
            <person name="Thomas C.G."/>
            <person name="Felde R.L."/>
            <person name="Korf I.F."/>
            <person name="Cutter A.D."/>
            <person name="Schartner C.M."/>
            <person name="Ralston E.J."/>
            <person name="Meyer B.J."/>
            <person name="Haag E.S."/>
        </authorList>
    </citation>
    <scope>NUCLEOTIDE SEQUENCE [LARGE SCALE GENOMIC DNA]</scope>
    <source>
        <strain evidence="3">JU1422</strain>
    </source>
</reference>
<feature type="compositionally biased region" description="Basic and acidic residues" evidence="1">
    <location>
        <begin position="51"/>
        <end position="69"/>
    </location>
</feature>
<dbReference type="OrthoDB" id="5857954at2759"/>
<dbReference type="Proteomes" id="UP000230233">
    <property type="component" value="Chromosome V"/>
</dbReference>